<reference evidence="12 14" key="4">
    <citation type="submission" date="2017-03" db="EMBL/GenBank/DDBJ databases">
        <authorList>
            <person name="Regsiter A."/>
            <person name="William W."/>
        </authorList>
    </citation>
    <scope>NUCLEOTIDE SEQUENCE [LARGE SCALE GENOMIC DNA]</scope>
    <source>
        <strain evidence="12">PRJEB5721</strain>
    </source>
</reference>
<sequence length="96" mass="10650">MTVTKKQLADHLLDTLGLAARDSKSLVEVFFDTIRQTLASGEEVKLSNFGAFEIKEKRARPGRNPKNGQPVEIAARRVVTFHASPKLKEECNGERG</sequence>
<dbReference type="EMBL" id="CCCS020000001">
    <property type="protein sequence ID" value="CDQ12181.1"/>
    <property type="molecule type" value="Genomic_DNA"/>
</dbReference>
<reference evidence="11 15" key="5">
    <citation type="submission" date="2020-07" db="EMBL/GenBank/DDBJ databases">
        <title>Complete genome sequence analysis of Acidithiobacillus ferrivorans XJFY6S-08 reveals extreme environmental adaptation to alpine acid mine drainage.</title>
        <authorList>
            <person name="Yan L."/>
            <person name="Ni Y."/>
        </authorList>
    </citation>
    <scope>NUCLEOTIDE SEQUENCE [LARGE SCALE GENOMIC DNA]</scope>
    <source>
        <strain evidence="11 15">XJFY6S-08</strain>
    </source>
</reference>
<name>A0A060UV19_9PROT</name>
<dbReference type="SMART" id="SM00411">
    <property type="entry name" value="BHL"/>
    <property type="match status" value="1"/>
</dbReference>
<keyword evidence="3" id="KW-0810">Translation regulation</keyword>
<dbReference type="SUPFAM" id="SSF47729">
    <property type="entry name" value="IHF-like DNA-binding proteins"/>
    <property type="match status" value="1"/>
</dbReference>
<protein>
    <recommendedName>
        <fullName evidence="2">Integration host factor subunit alpha</fullName>
    </recommendedName>
</protein>
<reference evidence="9" key="2">
    <citation type="submission" date="2014-07" db="EMBL/GenBank/DDBJ databases">
        <title>Initial genome analysis of the psychrotolerant acidophile Acidithiobacillus ferrivorans CF27: insights into iron and sulfur oxidation pathways and into biofilm formation.</title>
        <authorList>
            <person name="Talla E."/>
            <person name="Hedrich S."/>
            <person name="Mangenot S."/>
            <person name="Ji B."/>
            <person name="Johnson D.B."/>
            <person name="Barbe V."/>
            <person name="Bonnefoy V."/>
        </authorList>
    </citation>
    <scope>NUCLEOTIDE SEQUENCE [LARGE SCALE GENOMIC DNA]</scope>
    <source>
        <strain evidence="9">CF27</strain>
    </source>
</reference>
<dbReference type="InterPro" id="IPR000119">
    <property type="entry name" value="Hist_DNA-bd"/>
</dbReference>
<dbReference type="Proteomes" id="UP000193925">
    <property type="component" value="Chromosome AFERRI"/>
</dbReference>
<evidence type="ECO:0000313" key="11">
    <source>
        <dbReference type="EMBL" id="QQD73670.1"/>
    </source>
</evidence>
<keyword evidence="6" id="KW-0804">Transcription</keyword>
<keyword evidence="14" id="KW-1185">Reference proteome</keyword>
<dbReference type="InterPro" id="IPR010992">
    <property type="entry name" value="IHF-like_DNA-bd_dom_sf"/>
</dbReference>
<organism evidence="9">
    <name type="scientific">Acidithiobacillus ferrivorans</name>
    <dbReference type="NCBI Taxonomy" id="160808"/>
    <lineage>
        <taxon>Bacteria</taxon>
        <taxon>Pseudomonadati</taxon>
        <taxon>Pseudomonadota</taxon>
        <taxon>Acidithiobacillia</taxon>
        <taxon>Acidithiobacillales</taxon>
        <taxon>Acidithiobacillaceae</taxon>
        <taxon>Acidithiobacillus</taxon>
    </lineage>
</organism>
<keyword evidence="4" id="KW-0805">Transcription regulation</keyword>
<evidence type="ECO:0000313" key="9">
    <source>
        <dbReference type="EMBL" id="CDQ12181.1"/>
    </source>
</evidence>
<dbReference type="CDD" id="cd13835">
    <property type="entry name" value="IHF_A"/>
    <property type="match status" value="1"/>
</dbReference>
<dbReference type="Gene3D" id="4.10.520.10">
    <property type="entry name" value="IHF-like DNA-binding proteins"/>
    <property type="match status" value="1"/>
</dbReference>
<evidence type="ECO:0000256" key="2">
    <source>
        <dbReference type="ARBA" id="ARBA00018329"/>
    </source>
</evidence>
<evidence type="ECO:0000256" key="1">
    <source>
        <dbReference type="ARBA" id="ARBA00010529"/>
    </source>
</evidence>
<evidence type="ECO:0000313" key="15">
    <source>
        <dbReference type="Proteomes" id="UP000595420"/>
    </source>
</evidence>
<dbReference type="GO" id="GO:0003677">
    <property type="term" value="F:DNA binding"/>
    <property type="evidence" value="ECO:0007669"/>
    <property type="project" value="UniProtKB-KW"/>
</dbReference>
<reference evidence="9" key="1">
    <citation type="submission" date="2014-03" db="EMBL/GenBank/DDBJ databases">
        <authorList>
            <person name="Genoscope - CEA"/>
        </authorList>
    </citation>
    <scope>NUCLEOTIDE SEQUENCE [LARGE SCALE GENOMIC DNA]</scope>
    <source>
        <strain evidence="9">CF27</strain>
    </source>
</reference>
<evidence type="ECO:0000256" key="6">
    <source>
        <dbReference type="ARBA" id="ARBA00023163"/>
    </source>
</evidence>
<comment type="similarity">
    <text evidence="1 8">Belongs to the bacterial histone-like protein family.</text>
</comment>
<gene>
    <name evidence="9" type="primary">ihfA</name>
    <name evidence="9" type="ORF">AFERRI_10004</name>
    <name evidence="12" type="ORF">AFERRI_20054</name>
    <name evidence="10" type="ORF">BBC27_01360</name>
    <name evidence="11" type="ORF">H2515_05325</name>
</gene>
<dbReference type="NCBIfam" id="NF001401">
    <property type="entry name" value="PRK00285.1"/>
    <property type="match status" value="1"/>
</dbReference>
<dbReference type="RefSeq" id="WP_035190050.1">
    <property type="nucleotide sequence ID" value="NZ_CCCS020000001.1"/>
</dbReference>
<evidence type="ECO:0000313" key="10">
    <source>
        <dbReference type="EMBL" id="OCB01935.1"/>
    </source>
</evidence>
<accession>A0A060UV19</accession>
<dbReference type="EMBL" id="MASQ01000112">
    <property type="protein sequence ID" value="OCB01935.1"/>
    <property type="molecule type" value="Genomic_DNA"/>
</dbReference>
<evidence type="ECO:0000313" key="12">
    <source>
        <dbReference type="EMBL" id="SMH65273.1"/>
    </source>
</evidence>
<dbReference type="GO" id="GO:0005829">
    <property type="term" value="C:cytosol"/>
    <property type="evidence" value="ECO:0007669"/>
    <property type="project" value="TreeGrafter"/>
</dbReference>
<dbReference type="Proteomes" id="UP000595420">
    <property type="component" value="Chromosome"/>
</dbReference>
<dbReference type="GO" id="GO:0006417">
    <property type="term" value="P:regulation of translation"/>
    <property type="evidence" value="ECO:0007669"/>
    <property type="project" value="UniProtKB-KW"/>
</dbReference>
<reference evidence="10 13" key="3">
    <citation type="submission" date="2016-07" db="EMBL/GenBank/DDBJ databases">
        <title>Draft genome of a psychrotolerant acidophile Acidithiobacillus ferrivorans strain YL15.</title>
        <authorList>
            <person name="Peng T."/>
            <person name="Ma L."/>
            <person name="Nan M."/>
            <person name="An N."/>
            <person name="Wang M."/>
            <person name="Qiu G."/>
            <person name="Zeng W."/>
        </authorList>
    </citation>
    <scope>NUCLEOTIDE SEQUENCE [LARGE SCALE GENOMIC DNA]</scope>
    <source>
        <strain evidence="10 13">YL15</strain>
    </source>
</reference>
<keyword evidence="7" id="KW-0233">DNA recombination</keyword>
<dbReference type="PRINTS" id="PR01727">
    <property type="entry name" value="DNABINDINGHU"/>
</dbReference>
<dbReference type="EMBL" id="CP059488">
    <property type="protein sequence ID" value="QQD73670.1"/>
    <property type="molecule type" value="Genomic_DNA"/>
</dbReference>
<evidence type="ECO:0000256" key="3">
    <source>
        <dbReference type="ARBA" id="ARBA00022845"/>
    </source>
</evidence>
<dbReference type="EMBL" id="LT841305">
    <property type="protein sequence ID" value="SMH65273.1"/>
    <property type="molecule type" value="Genomic_DNA"/>
</dbReference>
<evidence type="ECO:0000313" key="13">
    <source>
        <dbReference type="Proteomes" id="UP000093129"/>
    </source>
</evidence>
<dbReference type="AlphaFoldDB" id="A0A060UV19"/>
<dbReference type="GO" id="GO:0009893">
    <property type="term" value="P:positive regulation of metabolic process"/>
    <property type="evidence" value="ECO:0007669"/>
    <property type="project" value="UniProtKB-ARBA"/>
</dbReference>
<proteinExistence type="inferred from homology"/>
<evidence type="ECO:0000313" key="14">
    <source>
        <dbReference type="Proteomes" id="UP000193925"/>
    </source>
</evidence>
<evidence type="ECO:0000256" key="5">
    <source>
        <dbReference type="ARBA" id="ARBA00023125"/>
    </source>
</evidence>
<dbReference type="PANTHER" id="PTHR33175:SF2">
    <property type="entry name" value="INTEGRATION HOST FACTOR SUBUNIT ALPHA"/>
    <property type="match status" value="1"/>
</dbReference>
<evidence type="ECO:0000256" key="7">
    <source>
        <dbReference type="ARBA" id="ARBA00023172"/>
    </source>
</evidence>
<dbReference type="PANTHER" id="PTHR33175">
    <property type="entry name" value="DNA-BINDING PROTEIN HU"/>
    <property type="match status" value="1"/>
</dbReference>
<dbReference type="GO" id="GO:0006355">
    <property type="term" value="P:regulation of DNA-templated transcription"/>
    <property type="evidence" value="ECO:0007669"/>
    <property type="project" value="InterPro"/>
</dbReference>
<dbReference type="GO" id="GO:0006310">
    <property type="term" value="P:DNA recombination"/>
    <property type="evidence" value="ECO:0007669"/>
    <property type="project" value="UniProtKB-KW"/>
</dbReference>
<dbReference type="InterPro" id="IPR005684">
    <property type="entry name" value="IHF_alpha"/>
</dbReference>
<dbReference type="GO" id="GO:0030527">
    <property type="term" value="F:structural constituent of chromatin"/>
    <property type="evidence" value="ECO:0007669"/>
    <property type="project" value="InterPro"/>
</dbReference>
<evidence type="ECO:0000256" key="8">
    <source>
        <dbReference type="RuleBase" id="RU003939"/>
    </source>
</evidence>
<evidence type="ECO:0000256" key="4">
    <source>
        <dbReference type="ARBA" id="ARBA00023015"/>
    </source>
</evidence>
<dbReference type="Pfam" id="PF00216">
    <property type="entry name" value="Bac_DNA_binding"/>
    <property type="match status" value="1"/>
</dbReference>
<dbReference type="Proteomes" id="UP000093129">
    <property type="component" value="Unassembled WGS sequence"/>
</dbReference>
<keyword evidence="5 9" id="KW-0238">DNA-binding</keyword>